<comment type="caution">
    <text evidence="6">The sequence shown here is derived from an EMBL/GenBank/DDBJ whole genome shotgun (WGS) entry which is preliminary data.</text>
</comment>
<evidence type="ECO:0000256" key="1">
    <source>
        <dbReference type="ARBA" id="ARBA00009477"/>
    </source>
</evidence>
<gene>
    <name evidence="6" type="ORF">C5Y93_26090</name>
</gene>
<dbReference type="Gene3D" id="2.40.420.20">
    <property type="match status" value="1"/>
</dbReference>
<dbReference type="InterPro" id="IPR059052">
    <property type="entry name" value="HH_YbhG-like"/>
</dbReference>
<dbReference type="InterPro" id="IPR006143">
    <property type="entry name" value="RND_pump_MFP"/>
</dbReference>
<organism evidence="6 7">
    <name type="scientific">Blastopirellula marina</name>
    <dbReference type="NCBI Taxonomy" id="124"/>
    <lineage>
        <taxon>Bacteria</taxon>
        <taxon>Pseudomonadati</taxon>
        <taxon>Planctomycetota</taxon>
        <taxon>Planctomycetia</taxon>
        <taxon>Pirellulales</taxon>
        <taxon>Pirellulaceae</taxon>
        <taxon>Blastopirellula</taxon>
    </lineage>
</organism>
<dbReference type="PANTHER" id="PTHR30469">
    <property type="entry name" value="MULTIDRUG RESISTANCE PROTEIN MDTA"/>
    <property type="match status" value="1"/>
</dbReference>
<dbReference type="EMBL" id="PUHZ01000024">
    <property type="protein sequence ID" value="PQO43177.1"/>
    <property type="molecule type" value="Genomic_DNA"/>
</dbReference>
<dbReference type="InterPro" id="IPR058627">
    <property type="entry name" value="MdtA-like_C"/>
</dbReference>
<dbReference type="Pfam" id="PF25967">
    <property type="entry name" value="RND-MFP_C"/>
    <property type="match status" value="1"/>
</dbReference>
<evidence type="ECO:0000256" key="2">
    <source>
        <dbReference type="SAM" id="Coils"/>
    </source>
</evidence>
<evidence type="ECO:0000313" key="7">
    <source>
        <dbReference type="Proteomes" id="UP000237819"/>
    </source>
</evidence>
<accession>A0A2S8GFD9</accession>
<dbReference type="Pfam" id="PF25881">
    <property type="entry name" value="HH_YBHG"/>
    <property type="match status" value="1"/>
</dbReference>
<name>A0A2S8GFD9_9BACT</name>
<dbReference type="Gene3D" id="2.40.50.100">
    <property type="match status" value="2"/>
</dbReference>
<comment type="similarity">
    <text evidence="1">Belongs to the membrane fusion protein (MFP) (TC 8.A.1) family.</text>
</comment>
<protein>
    <submittedName>
        <fullName evidence="6">Efflux RND transporter periplasmic adaptor subunit</fullName>
    </submittedName>
</protein>
<keyword evidence="2" id="KW-0175">Coiled coil</keyword>
<dbReference type="Gene3D" id="2.40.30.170">
    <property type="match status" value="1"/>
</dbReference>
<reference evidence="6 7" key="1">
    <citation type="submission" date="2018-02" db="EMBL/GenBank/DDBJ databases">
        <title>Comparative genomes isolates from brazilian mangrove.</title>
        <authorList>
            <person name="Araujo J.E."/>
            <person name="Taketani R.G."/>
            <person name="Silva M.C.P."/>
            <person name="Loureco M.V."/>
            <person name="Andreote F.D."/>
        </authorList>
    </citation>
    <scope>NUCLEOTIDE SEQUENCE [LARGE SCALE GENOMIC DNA]</scope>
    <source>
        <strain evidence="6 7">Nap-Phe MGV</strain>
    </source>
</reference>
<dbReference type="Pfam" id="PF25954">
    <property type="entry name" value="Beta-barrel_RND_2"/>
    <property type="match status" value="1"/>
</dbReference>
<dbReference type="GO" id="GO:1990281">
    <property type="term" value="C:efflux pump complex"/>
    <property type="evidence" value="ECO:0007669"/>
    <property type="project" value="TreeGrafter"/>
</dbReference>
<dbReference type="NCBIfam" id="TIGR01730">
    <property type="entry name" value="RND_mfp"/>
    <property type="match status" value="1"/>
</dbReference>
<dbReference type="Gene3D" id="1.10.287.470">
    <property type="entry name" value="Helix hairpin bin"/>
    <property type="match status" value="1"/>
</dbReference>
<feature type="domain" description="Multidrug resistance protein MdtA-like C-terminal permuted SH3" evidence="5">
    <location>
        <begin position="363"/>
        <end position="421"/>
    </location>
</feature>
<dbReference type="GO" id="GO:0015562">
    <property type="term" value="F:efflux transmembrane transporter activity"/>
    <property type="evidence" value="ECO:0007669"/>
    <property type="project" value="TreeGrafter"/>
</dbReference>
<feature type="domain" description="YbhG-like alpha-helical hairpin" evidence="3">
    <location>
        <begin position="111"/>
        <end position="236"/>
    </location>
</feature>
<feature type="domain" description="CusB-like beta-barrel" evidence="4">
    <location>
        <begin position="295"/>
        <end position="351"/>
    </location>
</feature>
<dbReference type="AlphaFoldDB" id="A0A2S8GFD9"/>
<proteinExistence type="inferred from homology"/>
<evidence type="ECO:0000259" key="3">
    <source>
        <dbReference type="Pfam" id="PF25881"/>
    </source>
</evidence>
<feature type="coiled-coil region" evidence="2">
    <location>
        <begin position="182"/>
        <end position="234"/>
    </location>
</feature>
<sequence length="442" mass="48261">MLPLLCNSHHAHRIDLSMHSHSCRPLFAGLFALSFALGCGSGKAPEADVVRPVKTIIVGEGESIRQRTFPGTVEASRRVELAFRVPGLLVELPVKEGDKVAKGDLIARLRQDEFEARLTTLMGELDKARAALRALRTGERPEEIRRREAEVRAASLRLANTRSEYERGVNLAQRSAISQQELERLRTVNQVAQEEYAAARESLEKGAMGREEDIEAMEAQVRGLEGRVVEAQIQLADSTLLAPYDGVIAQRFVDKDQNISAGDRVVQFQDAEEIDIAVDVPENVMVVDIQRADIVQMTATLSAAPGVAFPVRMREIAQVADPVTQTFNVRVAMESPEDLRVLPGMTASVNVLYRRARVLEERVMIPVEAVAQTSAGEQVAWVLGDEATVSPRTVKVGAAAGGRIEIVDGLAPGDRIVVAGVRFLRDGMKVRDLGDALGETQP</sequence>
<dbReference type="SUPFAM" id="SSF111369">
    <property type="entry name" value="HlyD-like secretion proteins"/>
    <property type="match status" value="2"/>
</dbReference>
<evidence type="ECO:0000313" key="6">
    <source>
        <dbReference type="EMBL" id="PQO43177.1"/>
    </source>
</evidence>
<evidence type="ECO:0000259" key="4">
    <source>
        <dbReference type="Pfam" id="PF25954"/>
    </source>
</evidence>
<dbReference type="Proteomes" id="UP000237819">
    <property type="component" value="Unassembled WGS sequence"/>
</dbReference>
<dbReference type="PANTHER" id="PTHR30469:SF20">
    <property type="entry name" value="EFFLUX RND TRANSPORTER PERIPLASMIC ADAPTOR SUBUNIT"/>
    <property type="match status" value="1"/>
</dbReference>
<dbReference type="InterPro" id="IPR058792">
    <property type="entry name" value="Beta-barrel_RND_2"/>
</dbReference>
<evidence type="ECO:0000259" key="5">
    <source>
        <dbReference type="Pfam" id="PF25967"/>
    </source>
</evidence>